<dbReference type="InterPro" id="IPR005618">
    <property type="entry name" value="OMPW"/>
</dbReference>
<protein>
    <submittedName>
        <fullName evidence="2 3">Outer membrane protein</fullName>
    </submittedName>
</protein>
<keyword evidence="5" id="KW-1185">Reference proteome</keyword>
<keyword evidence="1" id="KW-0732">Signal</keyword>
<dbReference type="Gene3D" id="2.40.160.20">
    <property type="match status" value="1"/>
</dbReference>
<dbReference type="GO" id="GO:0055085">
    <property type="term" value="P:transmembrane transport"/>
    <property type="evidence" value="ECO:0007669"/>
    <property type="project" value="TreeGrafter"/>
</dbReference>
<dbReference type="Proteomes" id="UP000184123">
    <property type="component" value="Unassembled WGS sequence"/>
</dbReference>
<reference evidence="2 5" key="2">
    <citation type="submission" date="2019-07" db="EMBL/GenBank/DDBJ databases">
        <title>Whole genome shotgun sequence of Halomonas cupida NBRC 102219.</title>
        <authorList>
            <person name="Hosoyama A."/>
            <person name="Uohara A."/>
            <person name="Ohji S."/>
            <person name="Ichikawa N."/>
        </authorList>
    </citation>
    <scope>NUCLEOTIDE SEQUENCE [LARGE SCALE GENOMIC DNA]</scope>
    <source>
        <strain evidence="2 5">NBRC 102219</strain>
    </source>
</reference>
<evidence type="ECO:0000313" key="4">
    <source>
        <dbReference type="Proteomes" id="UP000184123"/>
    </source>
</evidence>
<dbReference type="Pfam" id="PF03922">
    <property type="entry name" value="OmpW"/>
    <property type="match status" value="1"/>
</dbReference>
<dbReference type="STRING" id="44933.SAMN05660971_03814"/>
<feature type="chain" id="PRO_5012410065" evidence="1">
    <location>
        <begin position="26"/>
        <end position="202"/>
    </location>
</feature>
<evidence type="ECO:0000313" key="5">
    <source>
        <dbReference type="Proteomes" id="UP000321726"/>
    </source>
</evidence>
<dbReference type="InterPro" id="IPR011250">
    <property type="entry name" value="OMP/PagP_B-barrel"/>
</dbReference>
<sequence length="202" mass="21533">MKTSRLVGTAALLAVTAFGAQSALAYQAGDIYVRGGFEKTDPESGNGALYDNDIDVSDDTGFAYGAGYLFSNKFGVELNGSQTQKQDLSVGGNGVGNFDSTPVNLMVNYYPLGGISNARIHPYAGVGVNYTYFDNESFDADLDDSWGFAGQVGVDLSVTDNLLVGTWARYTDVDTDLDIDGTYKTRLDIDPVTVGAGVTYRF</sequence>
<dbReference type="SUPFAM" id="SSF56925">
    <property type="entry name" value="OMPA-like"/>
    <property type="match status" value="1"/>
</dbReference>
<dbReference type="OrthoDB" id="9807574at2"/>
<gene>
    <name evidence="2" type="ORF">HCU01_31820</name>
    <name evidence="3" type="ORF">SAMN05660971_03814</name>
</gene>
<name>A0A1M7LE10_9GAMM</name>
<accession>A0A1M7LE10</accession>
<feature type="signal peptide" evidence="1">
    <location>
        <begin position="1"/>
        <end position="25"/>
    </location>
</feature>
<dbReference type="PANTHER" id="PTHR36920:SF1">
    <property type="entry name" value="OUTER MEMBRANE PROTEIN W"/>
    <property type="match status" value="1"/>
</dbReference>
<dbReference type="EMBL" id="FRCA01000012">
    <property type="protein sequence ID" value="SHM76132.1"/>
    <property type="molecule type" value="Genomic_DNA"/>
</dbReference>
<evidence type="ECO:0000313" key="2">
    <source>
        <dbReference type="EMBL" id="GEN25233.1"/>
    </source>
</evidence>
<organism evidence="3 4">
    <name type="scientific">Halomonas cupida</name>
    <dbReference type="NCBI Taxonomy" id="44933"/>
    <lineage>
        <taxon>Bacteria</taxon>
        <taxon>Pseudomonadati</taxon>
        <taxon>Pseudomonadota</taxon>
        <taxon>Gammaproteobacteria</taxon>
        <taxon>Oceanospirillales</taxon>
        <taxon>Halomonadaceae</taxon>
        <taxon>Halomonas</taxon>
    </lineage>
</organism>
<evidence type="ECO:0000256" key="1">
    <source>
        <dbReference type="SAM" id="SignalP"/>
    </source>
</evidence>
<dbReference type="GO" id="GO:0019867">
    <property type="term" value="C:outer membrane"/>
    <property type="evidence" value="ECO:0007669"/>
    <property type="project" value="InterPro"/>
</dbReference>
<proteinExistence type="predicted"/>
<dbReference type="AlphaFoldDB" id="A0A1M7LE10"/>
<dbReference type="EMBL" id="BJXU01000133">
    <property type="protein sequence ID" value="GEN25233.1"/>
    <property type="molecule type" value="Genomic_DNA"/>
</dbReference>
<dbReference type="Proteomes" id="UP000321726">
    <property type="component" value="Unassembled WGS sequence"/>
</dbReference>
<evidence type="ECO:0000313" key="3">
    <source>
        <dbReference type="EMBL" id="SHM76132.1"/>
    </source>
</evidence>
<dbReference type="PANTHER" id="PTHR36920">
    <property type="match status" value="1"/>
</dbReference>
<reference evidence="3 4" key="1">
    <citation type="submission" date="2016-11" db="EMBL/GenBank/DDBJ databases">
        <authorList>
            <person name="Jaros S."/>
            <person name="Januszkiewicz K."/>
            <person name="Wedrychowicz H."/>
        </authorList>
    </citation>
    <scope>NUCLEOTIDE SEQUENCE [LARGE SCALE GENOMIC DNA]</scope>
    <source>
        <strain evidence="3 4">DSM 4740</strain>
    </source>
</reference>
<dbReference type="RefSeq" id="WP_073436792.1">
    <property type="nucleotide sequence ID" value="NZ_BJXU01000133.1"/>
</dbReference>